<organism evidence="1 2">
    <name type="scientific">Lucilia cuprina</name>
    <name type="common">Green bottle fly</name>
    <name type="synonym">Australian sheep blowfly</name>
    <dbReference type="NCBI Taxonomy" id="7375"/>
    <lineage>
        <taxon>Eukaryota</taxon>
        <taxon>Metazoa</taxon>
        <taxon>Ecdysozoa</taxon>
        <taxon>Arthropoda</taxon>
        <taxon>Hexapoda</taxon>
        <taxon>Insecta</taxon>
        <taxon>Pterygota</taxon>
        <taxon>Neoptera</taxon>
        <taxon>Endopterygota</taxon>
        <taxon>Diptera</taxon>
        <taxon>Brachycera</taxon>
        <taxon>Muscomorpha</taxon>
        <taxon>Oestroidea</taxon>
        <taxon>Calliphoridae</taxon>
        <taxon>Luciliinae</taxon>
        <taxon>Lucilia</taxon>
    </lineage>
</organism>
<evidence type="ECO:0000313" key="2">
    <source>
        <dbReference type="Proteomes" id="UP000037069"/>
    </source>
</evidence>
<name>A0A0L0BYP3_LUCCU</name>
<dbReference type="EMBL" id="JRES01001143">
    <property type="protein sequence ID" value="KNC25162.1"/>
    <property type="molecule type" value="Genomic_DNA"/>
</dbReference>
<sequence>MGRQRCSSRQNISTLSRLQYLAVSTISAICQAETISCMKHNSKSWRAVKTHCQHSTAVSMADSSKVQTIISNLPTACKSLRLISEHIIKYAVALHNAPRCLASLFSLQASHTSLTKRSASPAFSSSLSTDRRPDISPAYLLRKHKTDTKRGVSERTQLGRLLMEGKALG</sequence>
<dbReference type="Proteomes" id="UP000037069">
    <property type="component" value="Unassembled WGS sequence"/>
</dbReference>
<gene>
    <name evidence="1" type="ORF">FF38_08247</name>
</gene>
<keyword evidence="2" id="KW-1185">Reference proteome</keyword>
<evidence type="ECO:0000313" key="1">
    <source>
        <dbReference type="EMBL" id="KNC25162.1"/>
    </source>
</evidence>
<comment type="caution">
    <text evidence="1">The sequence shown here is derived from an EMBL/GenBank/DDBJ whole genome shotgun (WGS) entry which is preliminary data.</text>
</comment>
<dbReference type="AlphaFoldDB" id="A0A0L0BYP3"/>
<reference evidence="1 2" key="1">
    <citation type="journal article" date="2015" name="Nat. Commun.">
        <title>Lucilia cuprina genome unlocks parasitic fly biology to underpin future interventions.</title>
        <authorList>
            <person name="Anstead C.A."/>
            <person name="Korhonen P.K."/>
            <person name="Young N.D."/>
            <person name="Hall R.S."/>
            <person name="Jex A.R."/>
            <person name="Murali S.C."/>
            <person name="Hughes D.S."/>
            <person name="Lee S.F."/>
            <person name="Perry T."/>
            <person name="Stroehlein A.J."/>
            <person name="Ansell B.R."/>
            <person name="Breugelmans B."/>
            <person name="Hofmann A."/>
            <person name="Qu J."/>
            <person name="Dugan S."/>
            <person name="Lee S.L."/>
            <person name="Chao H."/>
            <person name="Dinh H."/>
            <person name="Han Y."/>
            <person name="Doddapaneni H.V."/>
            <person name="Worley K.C."/>
            <person name="Muzny D.M."/>
            <person name="Ioannidis P."/>
            <person name="Waterhouse R.M."/>
            <person name="Zdobnov E.M."/>
            <person name="James P.J."/>
            <person name="Bagnall N.H."/>
            <person name="Kotze A.C."/>
            <person name="Gibbs R.A."/>
            <person name="Richards S."/>
            <person name="Batterham P."/>
            <person name="Gasser R.B."/>
        </authorList>
    </citation>
    <scope>NUCLEOTIDE SEQUENCE [LARGE SCALE GENOMIC DNA]</scope>
    <source>
        <strain evidence="1 2">LS</strain>
        <tissue evidence="1">Full body</tissue>
    </source>
</reference>
<accession>A0A0L0BYP3</accession>
<proteinExistence type="predicted"/>
<protein>
    <submittedName>
        <fullName evidence="1">Uncharacterized protein</fullName>
    </submittedName>
</protein>